<dbReference type="EMBL" id="LAZR01051778">
    <property type="protein sequence ID" value="KKK84438.1"/>
    <property type="molecule type" value="Genomic_DNA"/>
</dbReference>
<proteinExistence type="predicted"/>
<sequence>ALAGVQQAVTSVTAATGVVSIVSPGAGSDGDIYTVEYETDFIAI</sequence>
<feature type="non-terminal residue" evidence="1">
    <location>
        <position position="1"/>
    </location>
</feature>
<name>A0A0F8YSN7_9ZZZZ</name>
<comment type="caution">
    <text evidence="1">The sequence shown here is derived from an EMBL/GenBank/DDBJ whole genome shotgun (WGS) entry which is preliminary data.</text>
</comment>
<evidence type="ECO:0000313" key="1">
    <source>
        <dbReference type="EMBL" id="KKK84438.1"/>
    </source>
</evidence>
<reference evidence="1" key="1">
    <citation type="journal article" date="2015" name="Nature">
        <title>Complex archaea that bridge the gap between prokaryotes and eukaryotes.</title>
        <authorList>
            <person name="Spang A."/>
            <person name="Saw J.H."/>
            <person name="Jorgensen S.L."/>
            <person name="Zaremba-Niedzwiedzka K."/>
            <person name="Martijn J."/>
            <person name="Lind A.E."/>
            <person name="van Eijk R."/>
            <person name="Schleper C."/>
            <person name="Guy L."/>
            <person name="Ettema T.J."/>
        </authorList>
    </citation>
    <scope>NUCLEOTIDE SEQUENCE</scope>
</reference>
<accession>A0A0F8YSN7</accession>
<protein>
    <submittedName>
        <fullName evidence="1">Uncharacterized protein</fullName>
    </submittedName>
</protein>
<organism evidence="1">
    <name type="scientific">marine sediment metagenome</name>
    <dbReference type="NCBI Taxonomy" id="412755"/>
    <lineage>
        <taxon>unclassified sequences</taxon>
        <taxon>metagenomes</taxon>
        <taxon>ecological metagenomes</taxon>
    </lineage>
</organism>
<dbReference type="AlphaFoldDB" id="A0A0F8YSN7"/>
<gene>
    <name evidence="1" type="ORF">LCGC14_2783370</name>
</gene>